<dbReference type="AlphaFoldDB" id="A0A914Q5I8"/>
<sequence length="86" mass="10475">MLYKFWLTEKFYMPDFYAQPSDLTNKYTKIKVEFSDKIPEDYKIRVEQIIDEIIGTENHEYTVPRIVFQGLAEEKMQKMRSLFGYF</sequence>
<accession>A0A914Q5I8</accession>
<dbReference type="Proteomes" id="UP000887578">
    <property type="component" value="Unplaced"/>
</dbReference>
<proteinExistence type="predicted"/>
<protein>
    <submittedName>
        <fullName evidence="2">Uncharacterized protein</fullName>
    </submittedName>
</protein>
<evidence type="ECO:0000313" key="1">
    <source>
        <dbReference type="Proteomes" id="UP000887578"/>
    </source>
</evidence>
<dbReference type="WBParaSite" id="PDA_v2.g22423.t1">
    <property type="protein sequence ID" value="PDA_v2.g22423.t1"/>
    <property type="gene ID" value="PDA_v2.g22423"/>
</dbReference>
<name>A0A914Q5I8_9BILA</name>
<reference evidence="2" key="1">
    <citation type="submission" date="2022-11" db="UniProtKB">
        <authorList>
            <consortium name="WormBaseParasite"/>
        </authorList>
    </citation>
    <scope>IDENTIFICATION</scope>
</reference>
<keyword evidence="1" id="KW-1185">Reference proteome</keyword>
<organism evidence="1 2">
    <name type="scientific">Panagrolaimus davidi</name>
    <dbReference type="NCBI Taxonomy" id="227884"/>
    <lineage>
        <taxon>Eukaryota</taxon>
        <taxon>Metazoa</taxon>
        <taxon>Ecdysozoa</taxon>
        <taxon>Nematoda</taxon>
        <taxon>Chromadorea</taxon>
        <taxon>Rhabditida</taxon>
        <taxon>Tylenchina</taxon>
        <taxon>Panagrolaimomorpha</taxon>
        <taxon>Panagrolaimoidea</taxon>
        <taxon>Panagrolaimidae</taxon>
        <taxon>Panagrolaimus</taxon>
    </lineage>
</organism>
<evidence type="ECO:0000313" key="2">
    <source>
        <dbReference type="WBParaSite" id="PDA_v2.g22423.t1"/>
    </source>
</evidence>